<evidence type="ECO:0000256" key="1">
    <source>
        <dbReference type="SAM" id="Phobius"/>
    </source>
</evidence>
<dbReference type="EMBL" id="CZQC01000065">
    <property type="protein sequence ID" value="CUS42369.1"/>
    <property type="molecule type" value="Genomic_DNA"/>
</dbReference>
<sequence>MRDSDSVKQLVIFLAVTAVIVAGMVYYHKVTPSPFDAKAFFGETGAVPVVPLPVAPKTGTVAQIPRS</sequence>
<feature type="transmembrane region" description="Helical" evidence="1">
    <location>
        <begin position="7"/>
        <end position="27"/>
    </location>
</feature>
<organism evidence="2">
    <name type="scientific">hydrothermal vent metagenome</name>
    <dbReference type="NCBI Taxonomy" id="652676"/>
    <lineage>
        <taxon>unclassified sequences</taxon>
        <taxon>metagenomes</taxon>
        <taxon>ecological metagenomes</taxon>
    </lineage>
</organism>
<keyword evidence="1" id="KW-1133">Transmembrane helix</keyword>
<keyword evidence="1" id="KW-0812">Transmembrane</keyword>
<reference evidence="2" key="1">
    <citation type="submission" date="2015-10" db="EMBL/GenBank/DDBJ databases">
        <authorList>
            <person name="Gilbert D.G."/>
        </authorList>
    </citation>
    <scope>NUCLEOTIDE SEQUENCE</scope>
</reference>
<name>A0A160TH28_9ZZZZ</name>
<proteinExistence type="predicted"/>
<evidence type="ECO:0000313" key="2">
    <source>
        <dbReference type="EMBL" id="CUS42369.1"/>
    </source>
</evidence>
<accession>A0A160TH28</accession>
<gene>
    <name evidence="2" type="ORF">MGWOODY_Tha2493</name>
</gene>
<keyword evidence="1" id="KW-0472">Membrane</keyword>
<dbReference type="AlphaFoldDB" id="A0A160TH28"/>
<protein>
    <submittedName>
        <fullName evidence="2">Uncharacterized protein</fullName>
    </submittedName>
</protein>